<keyword evidence="5" id="KW-1185">Reference proteome</keyword>
<dbReference type="InterPro" id="IPR011990">
    <property type="entry name" value="TPR-like_helical_dom_sf"/>
</dbReference>
<feature type="region of interest" description="Disordered" evidence="1">
    <location>
        <begin position="810"/>
        <end position="853"/>
    </location>
</feature>
<sequence>MASVVEFDPVSGPGRGVPTIWGGVPQRNKNFTGRESQLTELRRRIASDEGEVTAVLPHALQGLGGVGKTHLAIEYAYRYQAHYDLIWWIPADQPVLVRSTLASLAPRLGLSEGGLLRIDDSVAAVLEALRRGTPYRRWLLIFDNADQPELIRGLMPHGPGHVLVTSRNRRWQSIVDTIEVDVFDRRESLEFLHRRVPGIAEVDANSLAEALGDLPLALEQAGALQFETGMDVREYLQLLKDASSKLLAENPPADYSRPVAAAWSLSVAQLREQAPFALELLRRCAFFGPEPISLEMLDRGKYTLDSDFGLSMQDRLMVSRAMRELGRYALARIDNSRKTVQVHRLVQMLIRDELLPEEQERMRDEVHALLVAADPGDSETQNRAGFENLLPHIVPSGVYASTAVRARQLIEHLIGYLYNAGDLTTALSEADRALDRWRADSGDRDPDVLVLQGIKANVLWALGRYREAYELRRGTLDAITEVLGADHEETLIILNGHGADLRARGEFRAALELDEDALPRHERVFGRDNAQTHHVVNNLALDCSLNSAYKRAFELDQDNLTNRRDMWGGDINPWVAASLAAVARDQRQEGHYLKARESAEYAYRVFEELVNRRELAVDHPFVLAQAKDLSVARRKAGFFREALELAEQVYERYTSSRQFGNEHPDALAAAINLGNAQRVAGDPNEAAERIEKTVNRYRDIFGADHPYTYGCHLNLALVHRQLGRVDEAERLLKDALAGLEGRVGADHHFTLTCLANLATARSAQGLVAEALEIGEKALARFGELLGPDHPHALVCATNVALDLSQTAGREEEGRRLATETSQRYRRVLGPDHPDVQAGERGERLDFDFEPPPL</sequence>
<gene>
    <name evidence="4" type="ORF">Ga0074812_11728</name>
</gene>
<dbReference type="Gene3D" id="1.25.40.10">
    <property type="entry name" value="Tetratricopeptide repeat domain"/>
    <property type="match status" value="2"/>
</dbReference>
<feature type="domain" description="DUF7779" evidence="3">
    <location>
        <begin position="274"/>
        <end position="358"/>
    </location>
</feature>
<dbReference type="Pfam" id="PF00931">
    <property type="entry name" value="NB-ARC"/>
    <property type="match status" value="1"/>
</dbReference>
<protein>
    <submittedName>
        <fullName evidence="4">Tetratricopeptide repeat-containing protein</fullName>
    </submittedName>
</protein>
<dbReference type="PANTHER" id="PTHR46082">
    <property type="entry name" value="ATP/GTP-BINDING PROTEIN-RELATED"/>
    <property type="match status" value="1"/>
</dbReference>
<dbReference type="Gene3D" id="3.40.50.300">
    <property type="entry name" value="P-loop containing nucleotide triphosphate hydrolases"/>
    <property type="match status" value="1"/>
</dbReference>
<reference evidence="5" key="1">
    <citation type="submission" date="2015-11" db="EMBL/GenBank/DDBJ databases">
        <authorList>
            <person name="Varghese N."/>
        </authorList>
    </citation>
    <scope>NUCLEOTIDE SEQUENCE [LARGE SCALE GENOMIC DNA]</scope>
    <source>
        <strain evidence="5">DSM 45899</strain>
    </source>
</reference>
<dbReference type="InterPro" id="IPR002182">
    <property type="entry name" value="NB-ARC"/>
</dbReference>
<evidence type="ECO:0000256" key="1">
    <source>
        <dbReference type="SAM" id="MobiDB-lite"/>
    </source>
</evidence>
<dbReference type="AlphaFoldDB" id="A0A0S4QR73"/>
<dbReference type="InterPro" id="IPR027417">
    <property type="entry name" value="P-loop_NTPase"/>
</dbReference>
<dbReference type="SUPFAM" id="SSF52540">
    <property type="entry name" value="P-loop containing nucleoside triphosphate hydrolases"/>
    <property type="match status" value="1"/>
</dbReference>
<dbReference type="PANTHER" id="PTHR46082:SF6">
    <property type="entry name" value="AAA+ ATPASE DOMAIN-CONTAINING PROTEIN-RELATED"/>
    <property type="match status" value="1"/>
</dbReference>
<dbReference type="Pfam" id="PF13424">
    <property type="entry name" value="TPR_12"/>
    <property type="match status" value="3"/>
</dbReference>
<dbReference type="Proteomes" id="UP000198802">
    <property type="component" value="Unassembled WGS sequence"/>
</dbReference>
<dbReference type="NCBIfam" id="NF040586">
    <property type="entry name" value="FxSxx_TPR"/>
    <property type="match status" value="1"/>
</dbReference>
<dbReference type="GO" id="GO:0043531">
    <property type="term" value="F:ADP binding"/>
    <property type="evidence" value="ECO:0007669"/>
    <property type="project" value="InterPro"/>
</dbReference>
<evidence type="ECO:0000259" key="2">
    <source>
        <dbReference type="Pfam" id="PF00931"/>
    </source>
</evidence>
<dbReference type="InterPro" id="IPR056681">
    <property type="entry name" value="DUF7779"/>
</dbReference>
<accession>A0A0S4QR73</accession>
<dbReference type="InterPro" id="IPR053137">
    <property type="entry name" value="NLR-like"/>
</dbReference>
<feature type="domain" description="NB-ARC" evidence="2">
    <location>
        <begin position="59"/>
        <end position="195"/>
    </location>
</feature>
<dbReference type="Pfam" id="PF25000">
    <property type="entry name" value="DUF7779"/>
    <property type="match status" value="1"/>
</dbReference>
<dbReference type="SUPFAM" id="SSF48452">
    <property type="entry name" value="TPR-like"/>
    <property type="match status" value="2"/>
</dbReference>
<organism evidence="4 5">
    <name type="scientific">Parafrankia irregularis</name>
    <dbReference type="NCBI Taxonomy" id="795642"/>
    <lineage>
        <taxon>Bacteria</taxon>
        <taxon>Bacillati</taxon>
        <taxon>Actinomycetota</taxon>
        <taxon>Actinomycetes</taxon>
        <taxon>Frankiales</taxon>
        <taxon>Frankiaceae</taxon>
        <taxon>Parafrankia</taxon>
    </lineage>
</organism>
<dbReference type="EMBL" id="FAOZ01000017">
    <property type="protein sequence ID" value="CUU58119.1"/>
    <property type="molecule type" value="Genomic_DNA"/>
</dbReference>
<evidence type="ECO:0000313" key="4">
    <source>
        <dbReference type="EMBL" id="CUU58119.1"/>
    </source>
</evidence>
<dbReference type="InterPro" id="IPR019734">
    <property type="entry name" value="TPR_rpt"/>
</dbReference>
<feature type="compositionally biased region" description="Basic and acidic residues" evidence="1">
    <location>
        <begin position="828"/>
        <end position="846"/>
    </location>
</feature>
<dbReference type="RefSeq" id="WP_091280717.1">
    <property type="nucleotide sequence ID" value="NZ_FAOZ01000017.1"/>
</dbReference>
<dbReference type="Pfam" id="PF13374">
    <property type="entry name" value="TPR_10"/>
    <property type="match status" value="1"/>
</dbReference>
<proteinExistence type="predicted"/>
<evidence type="ECO:0000259" key="3">
    <source>
        <dbReference type="Pfam" id="PF25000"/>
    </source>
</evidence>
<dbReference type="SMART" id="SM00028">
    <property type="entry name" value="TPR"/>
    <property type="match status" value="3"/>
</dbReference>
<name>A0A0S4QR73_9ACTN</name>
<evidence type="ECO:0000313" key="5">
    <source>
        <dbReference type="Proteomes" id="UP000198802"/>
    </source>
</evidence>